<sequence length="267" mass="30327">MLYRPIAVFDSGLGSLSVVRELRKIVPSENILYFADKKNFPYGNKTKSELKSIMLKSINFLEKYQPKLIVMASNTPSVQIYDEIKNNFSTAIISTKLPLDKTISLSRKKHIAIMASKGTLDSKEFNYLIKKEIPQQIFVDKVDSSEIINLVESGSFLFDQKFTSDKIREIIESNIDDTIDVIALGSTHLPFVKNYIEDILPSIKFINSSAEVAKDVKSYLKYTGDLDKNKNSKGKLEILVSADKKNFQSILRYMGIKEIIFDVSLQM</sequence>
<dbReference type="EMBL" id="CP012850">
    <property type="protein sequence ID" value="ALI34638.1"/>
    <property type="molecule type" value="Genomic_DNA"/>
</dbReference>
<dbReference type="Proteomes" id="UP000058925">
    <property type="component" value="Chromosome"/>
</dbReference>
<dbReference type="InterPro" id="IPR001920">
    <property type="entry name" value="Asp/Glu_race"/>
</dbReference>
<organism evidence="5 6">
    <name type="scientific">Candidatus Nitrosocosmicus oleophilus</name>
    <dbReference type="NCBI Taxonomy" id="1353260"/>
    <lineage>
        <taxon>Archaea</taxon>
        <taxon>Nitrososphaerota</taxon>
        <taxon>Nitrososphaeria</taxon>
        <taxon>Nitrososphaerales</taxon>
        <taxon>Nitrososphaeraceae</taxon>
        <taxon>Candidatus Nitrosocosmicus</taxon>
    </lineage>
</organism>
<protein>
    <submittedName>
        <fullName evidence="5">Glutamate racemase</fullName>
        <ecNumber evidence="5">5.1.1.3</ecNumber>
    </submittedName>
</protein>
<evidence type="ECO:0000256" key="4">
    <source>
        <dbReference type="ARBA" id="ARBA00023316"/>
    </source>
</evidence>
<evidence type="ECO:0000256" key="3">
    <source>
        <dbReference type="ARBA" id="ARBA00023235"/>
    </source>
</evidence>
<dbReference type="HAMAP" id="MF_00258">
    <property type="entry name" value="Glu_racemase"/>
    <property type="match status" value="1"/>
</dbReference>
<reference evidence="6" key="1">
    <citation type="submission" date="2015-10" db="EMBL/GenBank/DDBJ databases">
        <title>Niche specialization of a soil ammonia-oxidizing archaeon, Candidatus Nitrosocosmicus oleophilus.</title>
        <authorList>
            <person name="Jung M.-Y."/>
            <person name="Rhee S.-K."/>
        </authorList>
    </citation>
    <scope>NUCLEOTIDE SEQUENCE [LARGE SCALE GENOMIC DNA]</scope>
    <source>
        <strain evidence="6">MY3</strain>
    </source>
</reference>
<dbReference type="AlphaFoldDB" id="A0A654LTE1"/>
<dbReference type="KEGG" id="taa:NMY3_00425"/>
<dbReference type="GeneID" id="60420601"/>
<dbReference type="OrthoDB" id="6363at2157"/>
<dbReference type="InterPro" id="IPR004391">
    <property type="entry name" value="Glu_race"/>
</dbReference>
<dbReference type="GO" id="GO:0071555">
    <property type="term" value="P:cell wall organization"/>
    <property type="evidence" value="ECO:0007669"/>
    <property type="project" value="UniProtKB-KW"/>
</dbReference>
<dbReference type="GO" id="GO:0008360">
    <property type="term" value="P:regulation of cell shape"/>
    <property type="evidence" value="ECO:0007669"/>
    <property type="project" value="UniProtKB-KW"/>
</dbReference>
<evidence type="ECO:0000313" key="5">
    <source>
        <dbReference type="EMBL" id="ALI34638.1"/>
    </source>
</evidence>
<dbReference type="SUPFAM" id="SSF53681">
    <property type="entry name" value="Aspartate/glutamate racemase"/>
    <property type="match status" value="2"/>
</dbReference>
<keyword evidence="3 5" id="KW-0413">Isomerase</keyword>
<dbReference type="EC" id="5.1.1.3" evidence="5"/>
<dbReference type="PANTHER" id="PTHR21198:SF3">
    <property type="entry name" value="GLUTAMATE RACEMASE"/>
    <property type="match status" value="1"/>
</dbReference>
<evidence type="ECO:0000256" key="2">
    <source>
        <dbReference type="ARBA" id="ARBA00022984"/>
    </source>
</evidence>
<dbReference type="GO" id="GO:0008881">
    <property type="term" value="F:glutamate racemase activity"/>
    <property type="evidence" value="ECO:0007669"/>
    <property type="project" value="UniProtKB-EC"/>
</dbReference>
<evidence type="ECO:0000313" key="6">
    <source>
        <dbReference type="Proteomes" id="UP000058925"/>
    </source>
</evidence>
<evidence type="ECO:0000256" key="1">
    <source>
        <dbReference type="ARBA" id="ARBA00022960"/>
    </source>
</evidence>
<gene>
    <name evidence="5" type="primary">murI</name>
    <name evidence="5" type="ORF">NMY3_00425</name>
</gene>
<dbReference type="PANTHER" id="PTHR21198">
    <property type="entry name" value="GLUTAMATE RACEMASE"/>
    <property type="match status" value="1"/>
</dbReference>
<accession>A0A654LTE1</accession>
<name>A0A654LTE1_9ARCH</name>
<proteinExistence type="inferred from homology"/>
<dbReference type="RefSeq" id="WP_196817265.1">
    <property type="nucleotide sequence ID" value="NZ_CP012850.1"/>
</dbReference>
<keyword evidence="6" id="KW-1185">Reference proteome</keyword>
<keyword evidence="4" id="KW-0961">Cell wall biogenesis/degradation</keyword>
<dbReference type="NCBIfam" id="TIGR00067">
    <property type="entry name" value="glut_race"/>
    <property type="match status" value="1"/>
</dbReference>
<dbReference type="Gene3D" id="3.40.50.1860">
    <property type="match status" value="2"/>
</dbReference>
<keyword evidence="2" id="KW-0573">Peptidoglycan synthesis</keyword>
<keyword evidence="1" id="KW-0133">Cell shape</keyword>